<dbReference type="EMBL" id="MCGN01000001">
    <property type="protein sequence ID" value="ORZ02946.1"/>
    <property type="molecule type" value="Genomic_DNA"/>
</dbReference>
<evidence type="ECO:0000256" key="4">
    <source>
        <dbReference type="ARBA" id="ARBA00022989"/>
    </source>
</evidence>
<dbReference type="GO" id="GO:0005789">
    <property type="term" value="C:endoplasmic reticulum membrane"/>
    <property type="evidence" value="ECO:0007669"/>
    <property type="project" value="TreeGrafter"/>
</dbReference>
<dbReference type="PANTHER" id="PTHR10984:SF25">
    <property type="entry name" value="ENDOPLASMIC RETICULUM-GOLGI INTERMEDIATE COMPARTMENT PROTEIN 3"/>
    <property type="match status" value="1"/>
</dbReference>
<evidence type="ECO:0000313" key="10">
    <source>
        <dbReference type="Proteomes" id="UP000242180"/>
    </source>
</evidence>
<protein>
    <submittedName>
        <fullName evidence="9">Endoplasmic reticulum-golgi intermediate compartment protein</fullName>
    </submittedName>
</protein>
<comment type="similarity">
    <text evidence="2">Belongs to the ERGIC family.</text>
</comment>
<dbReference type="PANTHER" id="PTHR10984">
    <property type="entry name" value="ENDOPLASMIC RETICULUM-GOLGI INTERMEDIATE COMPARTMENT PROTEIN"/>
    <property type="match status" value="1"/>
</dbReference>
<evidence type="ECO:0000259" key="8">
    <source>
        <dbReference type="Pfam" id="PF13850"/>
    </source>
</evidence>
<dbReference type="InterPro" id="IPR012936">
    <property type="entry name" value="Erv_C"/>
</dbReference>
<dbReference type="InParanoid" id="A0A1X2HTQ2"/>
<gene>
    <name evidence="9" type="ORF">BCR43DRAFT_430263</name>
</gene>
<dbReference type="Proteomes" id="UP000242180">
    <property type="component" value="Unassembled WGS sequence"/>
</dbReference>
<name>A0A1X2HTQ2_SYNRA</name>
<keyword evidence="4 6" id="KW-1133">Transmembrane helix</keyword>
<evidence type="ECO:0000256" key="1">
    <source>
        <dbReference type="ARBA" id="ARBA00004141"/>
    </source>
</evidence>
<dbReference type="OrthoDB" id="270930at2759"/>
<dbReference type="InterPro" id="IPR039542">
    <property type="entry name" value="Erv_N"/>
</dbReference>
<proteinExistence type="inferred from homology"/>
<dbReference type="GO" id="GO:0006890">
    <property type="term" value="P:retrograde vesicle-mediated transport, Golgi to endoplasmic reticulum"/>
    <property type="evidence" value="ECO:0007669"/>
    <property type="project" value="TreeGrafter"/>
</dbReference>
<dbReference type="Pfam" id="PF13850">
    <property type="entry name" value="ERGIC_N"/>
    <property type="match status" value="1"/>
</dbReference>
<feature type="transmembrane region" description="Helical" evidence="6">
    <location>
        <begin position="28"/>
        <end position="46"/>
    </location>
</feature>
<organism evidence="9 10">
    <name type="scientific">Syncephalastrum racemosum</name>
    <name type="common">Filamentous fungus</name>
    <dbReference type="NCBI Taxonomy" id="13706"/>
    <lineage>
        <taxon>Eukaryota</taxon>
        <taxon>Fungi</taxon>
        <taxon>Fungi incertae sedis</taxon>
        <taxon>Mucoromycota</taxon>
        <taxon>Mucoromycotina</taxon>
        <taxon>Mucoromycetes</taxon>
        <taxon>Mucorales</taxon>
        <taxon>Syncephalastraceae</taxon>
        <taxon>Syncephalastrum</taxon>
    </lineage>
</organism>
<accession>A0A1X2HTQ2</accession>
<dbReference type="OMA" id="GPTHGMY"/>
<dbReference type="GO" id="GO:0030134">
    <property type="term" value="C:COPII-coated ER to Golgi transport vesicle"/>
    <property type="evidence" value="ECO:0007669"/>
    <property type="project" value="TreeGrafter"/>
</dbReference>
<feature type="domain" description="Endoplasmic reticulum vesicle transporter N-terminal" evidence="8">
    <location>
        <begin position="9"/>
        <end position="98"/>
    </location>
</feature>
<evidence type="ECO:0000256" key="6">
    <source>
        <dbReference type="SAM" id="Phobius"/>
    </source>
</evidence>
<feature type="transmembrane region" description="Helical" evidence="6">
    <location>
        <begin position="346"/>
        <end position="371"/>
    </location>
</feature>
<dbReference type="InterPro" id="IPR045888">
    <property type="entry name" value="Erv"/>
</dbReference>
<dbReference type="AlphaFoldDB" id="A0A1X2HTQ2"/>
<keyword evidence="3 6" id="KW-0812">Transmembrane</keyword>
<dbReference type="GO" id="GO:0000139">
    <property type="term" value="C:Golgi membrane"/>
    <property type="evidence" value="ECO:0007669"/>
    <property type="project" value="TreeGrafter"/>
</dbReference>
<reference evidence="9 10" key="1">
    <citation type="submission" date="2016-07" db="EMBL/GenBank/DDBJ databases">
        <title>Pervasive Adenine N6-methylation of Active Genes in Fungi.</title>
        <authorList>
            <consortium name="DOE Joint Genome Institute"/>
            <person name="Mondo S.J."/>
            <person name="Dannebaum R.O."/>
            <person name="Kuo R.C."/>
            <person name="Labutti K."/>
            <person name="Haridas S."/>
            <person name="Kuo A."/>
            <person name="Salamov A."/>
            <person name="Ahrendt S.R."/>
            <person name="Lipzen A."/>
            <person name="Sullivan W."/>
            <person name="Andreopoulos W.B."/>
            <person name="Clum A."/>
            <person name="Lindquist E."/>
            <person name="Daum C."/>
            <person name="Ramamoorthy G.K."/>
            <person name="Gryganskyi A."/>
            <person name="Culley D."/>
            <person name="Magnuson J.K."/>
            <person name="James T.Y."/>
            <person name="O'Malley M.A."/>
            <person name="Stajich J.E."/>
            <person name="Spatafora J.W."/>
            <person name="Visel A."/>
            <person name="Grigoriev I.V."/>
        </authorList>
    </citation>
    <scope>NUCLEOTIDE SEQUENCE [LARGE SCALE GENOMIC DNA]</scope>
    <source>
        <strain evidence="9 10">NRRL 2496</strain>
    </source>
</reference>
<keyword evidence="10" id="KW-1185">Reference proteome</keyword>
<comment type="subcellular location">
    <subcellularLocation>
        <location evidence="1">Membrane</location>
        <topology evidence="1">Multi-pass membrane protein</topology>
    </subcellularLocation>
</comment>
<sequence length="383" mass="43294">MPRSLLQQFRRLDAYAKPLDEVRIRTSTGAYVTFLSAIAIITLVWFEISRFLRPTMEPEIVVDGGKMQKLPIHFNITFPHLPCYLLGMDLMDESGEHITGYDHDVFKVRLDKDGNEIEREKQTDLSSPMKQNTVPGNSETEYCGPCYGANPRGEVNPCCNTCDEVKRAYSEMGWATPNEKDMEQCVHEQASSQRHEGCNIHGNILVSKVRGNFHFSPGHAFAYGGQHIHDVRSYLTTDHDFTHVIHQMQFGDQEDQKQKERLGLADPLDHTEWGSAQVSMMYQYFLKIVPTQFDYLSGRTTHAFQYSASRQERDLQVQPGGGLPGVFFMLDFSPMLVIYTEKRASLAKFLTGLCAIVGGIFAVASMVDGVLYRAGAFKQKKAI</sequence>
<evidence type="ECO:0000256" key="3">
    <source>
        <dbReference type="ARBA" id="ARBA00022692"/>
    </source>
</evidence>
<dbReference type="FunCoup" id="A0A1X2HTQ2">
    <property type="interactions" value="427"/>
</dbReference>
<evidence type="ECO:0000259" key="7">
    <source>
        <dbReference type="Pfam" id="PF07970"/>
    </source>
</evidence>
<evidence type="ECO:0000256" key="2">
    <source>
        <dbReference type="ARBA" id="ARBA00005648"/>
    </source>
</evidence>
<dbReference type="Pfam" id="PF07970">
    <property type="entry name" value="COPIIcoated_ERV"/>
    <property type="match status" value="1"/>
</dbReference>
<comment type="caution">
    <text evidence="9">The sequence shown here is derived from an EMBL/GenBank/DDBJ whole genome shotgun (WGS) entry which is preliminary data.</text>
</comment>
<dbReference type="GO" id="GO:0006888">
    <property type="term" value="P:endoplasmic reticulum to Golgi vesicle-mediated transport"/>
    <property type="evidence" value="ECO:0007669"/>
    <property type="project" value="TreeGrafter"/>
</dbReference>
<feature type="domain" description="Endoplasmic reticulum vesicle transporter C-terminal" evidence="7">
    <location>
        <begin position="146"/>
        <end position="368"/>
    </location>
</feature>
<evidence type="ECO:0000313" key="9">
    <source>
        <dbReference type="EMBL" id="ORZ02946.1"/>
    </source>
</evidence>
<evidence type="ECO:0000256" key="5">
    <source>
        <dbReference type="ARBA" id="ARBA00023136"/>
    </source>
</evidence>
<keyword evidence="5 6" id="KW-0472">Membrane</keyword>
<dbReference type="STRING" id="13706.A0A1X2HTQ2"/>